<reference evidence="1 2" key="1">
    <citation type="submission" date="2015-12" db="EMBL/GenBank/DDBJ databases">
        <authorList>
            <person name="Shamseldin A."/>
            <person name="Moawad H."/>
            <person name="Abd El-Rahim W.M."/>
            <person name="Sadowsky M.J."/>
        </authorList>
    </citation>
    <scope>NUCLEOTIDE SEQUENCE [LARGE SCALE GENOMIC DNA]</scope>
    <source>
        <strain evidence="1 2">WF1</strain>
    </source>
</reference>
<proteinExistence type="predicted"/>
<dbReference type="EMBL" id="LPUF01000001">
    <property type="protein sequence ID" value="OQK17511.1"/>
    <property type="molecule type" value="Genomic_DNA"/>
</dbReference>
<name>A0A1V8M7F8_9GAMM</name>
<accession>A0A1V8M7F8</accession>
<dbReference type="AlphaFoldDB" id="A0A1V8M7F8"/>
<dbReference type="Proteomes" id="UP000191980">
    <property type="component" value="Unassembled WGS sequence"/>
</dbReference>
<sequence>MELLLSILNNEQKLNIAAMKEDGLIDLHFGLGMRNWGQRKLKFQMFPEFNFSYFCPSYLSYSVICR</sequence>
<evidence type="ECO:0000313" key="2">
    <source>
        <dbReference type="Proteomes" id="UP000191980"/>
    </source>
</evidence>
<protein>
    <submittedName>
        <fullName evidence="1">Uncharacterized protein</fullName>
    </submittedName>
</protein>
<organism evidence="1 2">
    <name type="scientific">Methyloprofundus sedimenti</name>
    <dbReference type="NCBI Taxonomy" id="1420851"/>
    <lineage>
        <taxon>Bacteria</taxon>
        <taxon>Pseudomonadati</taxon>
        <taxon>Pseudomonadota</taxon>
        <taxon>Gammaproteobacteria</taxon>
        <taxon>Methylococcales</taxon>
        <taxon>Methylococcaceae</taxon>
        <taxon>Methyloprofundus</taxon>
    </lineage>
</organism>
<evidence type="ECO:0000313" key="1">
    <source>
        <dbReference type="EMBL" id="OQK17511.1"/>
    </source>
</evidence>
<gene>
    <name evidence="1" type="ORF">AU255_06460</name>
</gene>
<comment type="caution">
    <text evidence="1">The sequence shown here is derived from an EMBL/GenBank/DDBJ whole genome shotgun (WGS) entry which is preliminary data.</text>
</comment>
<keyword evidence="2" id="KW-1185">Reference proteome</keyword>